<feature type="region of interest" description="Disordered" evidence="1">
    <location>
        <begin position="16"/>
        <end position="50"/>
    </location>
</feature>
<feature type="compositionally biased region" description="Low complexity" evidence="1">
    <location>
        <begin position="207"/>
        <end position="226"/>
    </location>
</feature>
<gene>
    <name evidence="2" type="ORF">GA0070213_101328</name>
</gene>
<dbReference type="STRING" id="745366.GA0070213_101328"/>
<dbReference type="EMBL" id="FMDM01000001">
    <property type="protein sequence ID" value="SCG35246.1"/>
    <property type="molecule type" value="Genomic_DNA"/>
</dbReference>
<organism evidence="2 3">
    <name type="scientific">Micromonospora humi</name>
    <dbReference type="NCBI Taxonomy" id="745366"/>
    <lineage>
        <taxon>Bacteria</taxon>
        <taxon>Bacillati</taxon>
        <taxon>Actinomycetota</taxon>
        <taxon>Actinomycetes</taxon>
        <taxon>Micromonosporales</taxon>
        <taxon>Micromonosporaceae</taxon>
        <taxon>Micromonospora</taxon>
    </lineage>
</organism>
<sequence>MRPPRRPRDRLARALRATADRLSDPAHLSAPAGSRSTLAGEPAARRPGEPPEHWLRLVAAHAPGLLHDLPDLPRTVGDQGVRVENDRAADTNSLITDRSVAGRLARLWRAWRGDGVGRRSWYESAPLGAGSFQDLPAVPADGRGVPLDGSGADAGRSGVDDVTAWIAAEFARPDGAGPRPSRTRTGSRPTGAGPTRWGRTARSRATGASSGRVPGAGPAGGAADPGASGGGPPPLASTPRSGGTGPDGGWGTDGPGATRGTAAAGPGGTSGRARTGPGGRSDAPGRPGASGGPDSTDRRGGPDPADAWERGPGGSAGPWGRSLGPTGTSGPGGPAGSGGTDGVAGPGDSTVPGASGGRGSRADATGPAGGDGSPGTTRAGWSSRREGRPGRDGERAGPPDGSRAAAGPERGGVPGVRPLSFAPARPGPAADGAGDTGRRPEWTAAGRRADDPSRDGERQVPLSSRRQSTQPAAASAVDAAGRRRPSSPWPTLPDEAGVGSPGSGRTVGTQPAAEIGTAHRDPWPALPDEPAHRPAGAGATWRESRLDREQAGG</sequence>
<feature type="compositionally biased region" description="Basic and acidic residues" evidence="1">
    <location>
        <begin position="542"/>
        <end position="553"/>
    </location>
</feature>
<feature type="compositionally biased region" description="Basic and acidic residues" evidence="1">
    <location>
        <begin position="436"/>
        <end position="458"/>
    </location>
</feature>
<feature type="compositionally biased region" description="Low complexity" evidence="1">
    <location>
        <begin position="255"/>
        <end position="264"/>
    </location>
</feature>
<dbReference type="AlphaFoldDB" id="A0A1C5GN78"/>
<keyword evidence="3" id="KW-1185">Reference proteome</keyword>
<feature type="compositionally biased region" description="Basic and acidic residues" evidence="1">
    <location>
        <begin position="383"/>
        <end position="397"/>
    </location>
</feature>
<feature type="compositionally biased region" description="Low complexity" evidence="1">
    <location>
        <begin position="398"/>
        <end position="408"/>
    </location>
</feature>
<feature type="compositionally biased region" description="Low complexity" evidence="1">
    <location>
        <begin position="415"/>
        <end position="433"/>
    </location>
</feature>
<feature type="compositionally biased region" description="Gly residues" evidence="1">
    <location>
        <begin position="327"/>
        <end position="345"/>
    </location>
</feature>
<evidence type="ECO:0000313" key="2">
    <source>
        <dbReference type="EMBL" id="SCG35246.1"/>
    </source>
</evidence>
<feature type="compositionally biased region" description="Polar residues" evidence="1">
    <location>
        <begin position="461"/>
        <end position="471"/>
    </location>
</feature>
<evidence type="ECO:0000256" key="1">
    <source>
        <dbReference type="SAM" id="MobiDB-lite"/>
    </source>
</evidence>
<feature type="compositionally biased region" description="Low complexity" evidence="1">
    <location>
        <begin position="177"/>
        <end position="196"/>
    </location>
</feature>
<feature type="region of interest" description="Disordered" evidence="1">
    <location>
        <begin position="169"/>
        <end position="553"/>
    </location>
</feature>
<protein>
    <submittedName>
        <fullName evidence="2">Uncharacterized protein</fullName>
    </submittedName>
</protein>
<dbReference type="Proteomes" id="UP000199360">
    <property type="component" value="Unassembled WGS sequence"/>
</dbReference>
<proteinExistence type="predicted"/>
<reference evidence="3" key="1">
    <citation type="submission" date="2016-06" db="EMBL/GenBank/DDBJ databases">
        <authorList>
            <person name="Varghese N."/>
            <person name="Submissions Spin"/>
        </authorList>
    </citation>
    <scope>NUCLEOTIDE SEQUENCE [LARGE SCALE GENOMIC DNA]</scope>
    <source>
        <strain evidence="3">DSM 45647</strain>
    </source>
</reference>
<name>A0A1C5GN78_9ACTN</name>
<evidence type="ECO:0000313" key="3">
    <source>
        <dbReference type="Proteomes" id="UP000199360"/>
    </source>
</evidence>
<feature type="compositionally biased region" description="Gly residues" evidence="1">
    <location>
        <begin position="242"/>
        <end position="254"/>
    </location>
</feature>
<accession>A0A1C5GN78</accession>